<dbReference type="AlphaFoldDB" id="A0A4R5NHR7"/>
<dbReference type="GO" id="GO:0016787">
    <property type="term" value="F:hydrolase activity"/>
    <property type="evidence" value="ECO:0007669"/>
    <property type="project" value="InterPro"/>
</dbReference>
<feature type="domain" description="DNA/RNA non-specific endonuclease/pyrophosphatase/phosphodiesterase" evidence="1">
    <location>
        <begin position="95"/>
        <end position="269"/>
    </location>
</feature>
<dbReference type="OrthoDB" id="9783680at2"/>
<protein>
    <recommendedName>
        <fullName evidence="1">DNA/RNA non-specific endonuclease/pyrophosphatase/phosphodiesterase domain-containing protein</fullName>
    </recommendedName>
</protein>
<dbReference type="Pfam" id="PF13930">
    <property type="entry name" value="Endonuclea_NS_2"/>
    <property type="match status" value="1"/>
</dbReference>
<comment type="caution">
    <text evidence="2">The sequence shown here is derived from an EMBL/GenBank/DDBJ whole genome shotgun (WGS) entry which is preliminary data.</text>
</comment>
<organism evidence="2 3">
    <name type="scientific">Secundilactobacillus malefermentans</name>
    <dbReference type="NCBI Taxonomy" id="176292"/>
    <lineage>
        <taxon>Bacteria</taxon>
        <taxon>Bacillati</taxon>
        <taxon>Bacillota</taxon>
        <taxon>Bacilli</taxon>
        <taxon>Lactobacillales</taxon>
        <taxon>Lactobacillaceae</taxon>
        <taxon>Secundilactobacillus</taxon>
    </lineage>
</organism>
<dbReference type="RefSeq" id="WP_010619087.1">
    <property type="nucleotide sequence ID" value="NZ_CP042371.1"/>
</dbReference>
<dbReference type="InterPro" id="IPR001604">
    <property type="entry name" value="Endo_G_ENPP1-like_dom"/>
</dbReference>
<dbReference type="GO" id="GO:0003676">
    <property type="term" value="F:nucleic acid binding"/>
    <property type="evidence" value="ECO:0007669"/>
    <property type="project" value="InterPro"/>
</dbReference>
<evidence type="ECO:0000313" key="3">
    <source>
        <dbReference type="Proteomes" id="UP000294854"/>
    </source>
</evidence>
<dbReference type="STRING" id="1122149.FD44_GL001748"/>
<dbReference type="Proteomes" id="UP000294854">
    <property type="component" value="Unassembled WGS sequence"/>
</dbReference>
<evidence type="ECO:0000313" key="2">
    <source>
        <dbReference type="EMBL" id="TDG73644.1"/>
    </source>
</evidence>
<name>A0A4R5NHR7_9LACO</name>
<gene>
    <name evidence="2" type="ORF">C5L31_001251</name>
</gene>
<reference evidence="2 3" key="1">
    <citation type="journal article" date="2019" name="Appl. Microbiol. Biotechnol.">
        <title>Uncovering carbohydrate metabolism through a genotype-phenotype association study of 56 lactic acid bacteria genomes.</title>
        <authorList>
            <person name="Buron-Moles G."/>
            <person name="Chailyan A."/>
            <person name="Dolejs I."/>
            <person name="Forster J."/>
            <person name="Miks M.H."/>
        </authorList>
    </citation>
    <scope>NUCLEOTIDE SEQUENCE [LARGE SCALE GENOMIC DNA]</scope>
    <source>
        <strain evidence="2 3">ATCC 49373</strain>
    </source>
</reference>
<dbReference type="GO" id="GO:0046872">
    <property type="term" value="F:metal ion binding"/>
    <property type="evidence" value="ECO:0007669"/>
    <property type="project" value="InterPro"/>
</dbReference>
<dbReference type="InterPro" id="IPR044927">
    <property type="entry name" value="Endonuclea_NS_2"/>
</dbReference>
<dbReference type="EMBL" id="PUFO01000086">
    <property type="protein sequence ID" value="TDG73644.1"/>
    <property type="molecule type" value="Genomic_DNA"/>
</dbReference>
<dbReference type="SMART" id="SM00892">
    <property type="entry name" value="Endonuclease_NS"/>
    <property type="match status" value="1"/>
</dbReference>
<accession>A0A4R5NHR7</accession>
<dbReference type="InterPro" id="IPR044929">
    <property type="entry name" value="DNA/RNA_non-sp_Endonuclease_sf"/>
</dbReference>
<keyword evidence="3" id="KW-1185">Reference proteome</keyword>
<dbReference type="Gene3D" id="3.40.570.10">
    <property type="entry name" value="Extracellular Endonuclease, subunit A"/>
    <property type="match status" value="1"/>
</dbReference>
<proteinExistence type="predicted"/>
<evidence type="ECO:0000259" key="1">
    <source>
        <dbReference type="SMART" id="SM00892"/>
    </source>
</evidence>
<sequence>MARKRRRRKNKNKGILWWIIFAVVVLTPTAAKYGPDTVKNISQTNSTSQKTTSFKNSPSFSDTYETIAHWQFASGMQAVKIVNHNQSQLKATDWKYSHIQYSNLDTHNRARVATAYLDNSNLGRSAGRPAQNWEPAGWHNQPITVNGKRVYPENRGHLIAYTLTFNLNSDGKQEKGAEGSSDNPKNLATQTAFSNQQPMQVYEEQVRTALEKREKVIYRVQPVYLGSELMPRGYWTQAISTNKKLNFNAYVWNVQPGVVFNYTTGRGKADKNMTVDWTN</sequence>